<dbReference type="PROSITE" id="PS50008">
    <property type="entry name" value="PIPLC_Y_DOMAIN"/>
    <property type="match status" value="1"/>
</dbReference>
<evidence type="ECO:0000259" key="13">
    <source>
        <dbReference type="PROSITE" id="PS50008"/>
    </source>
</evidence>
<dbReference type="OrthoDB" id="269822at2759"/>
<comment type="caution">
    <text evidence="14">The sequence shown here is derived from an EMBL/GenBank/DDBJ whole genome shotgun (WGS) entry which is preliminary data.</text>
</comment>
<keyword evidence="10" id="KW-0175">Coiled coil</keyword>
<dbReference type="InterPro" id="IPR042531">
    <property type="entry name" value="PLC-beta_C_sf"/>
</dbReference>
<dbReference type="InterPro" id="IPR017946">
    <property type="entry name" value="PLC-like_Pdiesterase_TIM-brl"/>
</dbReference>
<dbReference type="Gene3D" id="2.60.40.150">
    <property type="entry name" value="C2 domain"/>
    <property type="match status" value="1"/>
</dbReference>
<dbReference type="GO" id="GO:0016042">
    <property type="term" value="P:lipid catabolic process"/>
    <property type="evidence" value="ECO:0007669"/>
    <property type="project" value="UniProtKB-KW"/>
</dbReference>
<keyword evidence="5 6" id="KW-0807">Transducer</keyword>
<dbReference type="SUPFAM" id="SSF47473">
    <property type="entry name" value="EF-hand"/>
    <property type="match status" value="1"/>
</dbReference>
<dbReference type="SUPFAM" id="SSF49562">
    <property type="entry name" value="C2 domain (Calcium/lipid-binding domain, CaLB)"/>
    <property type="match status" value="1"/>
</dbReference>
<feature type="active site" evidence="7">
    <location>
        <position position="329"/>
    </location>
</feature>
<dbReference type="GO" id="GO:0048015">
    <property type="term" value="P:phosphatidylinositol-mediated signaling"/>
    <property type="evidence" value="ECO:0007669"/>
    <property type="project" value="TreeGrafter"/>
</dbReference>
<feature type="binding site" evidence="8">
    <location>
        <position position="409"/>
    </location>
    <ligand>
        <name>Ca(2+)</name>
        <dbReference type="ChEBI" id="CHEBI:29108"/>
    </ligand>
</feature>
<comment type="cofactor">
    <cofactor evidence="8">
        <name>Ca(2+)</name>
        <dbReference type="ChEBI" id="CHEBI:29108"/>
    </cofactor>
    <text evidence="8">Binds 1 Ca(2+) ion per subunit.</text>
</comment>
<dbReference type="InterPro" id="IPR001711">
    <property type="entry name" value="PLipase_C_Pinositol-sp_Y"/>
</dbReference>
<dbReference type="PIRSF" id="PIRSF000956">
    <property type="entry name" value="PLC-beta"/>
    <property type="match status" value="1"/>
</dbReference>
<dbReference type="Proteomes" id="UP000663879">
    <property type="component" value="Unassembled WGS sequence"/>
</dbReference>
<dbReference type="GO" id="GO:0046488">
    <property type="term" value="P:phosphatidylinositol metabolic process"/>
    <property type="evidence" value="ECO:0007669"/>
    <property type="project" value="TreeGrafter"/>
</dbReference>
<dbReference type="PRINTS" id="PR00390">
    <property type="entry name" value="PHPHLIPASEC"/>
</dbReference>
<dbReference type="InterPro" id="IPR001192">
    <property type="entry name" value="PI-PLC_fam"/>
</dbReference>
<feature type="domain" description="C2" evidence="12">
    <location>
        <begin position="687"/>
        <end position="812"/>
    </location>
</feature>
<accession>A0A813MB71</accession>
<reference evidence="14" key="1">
    <citation type="submission" date="2021-02" db="EMBL/GenBank/DDBJ databases">
        <authorList>
            <person name="Nowell W R."/>
        </authorList>
    </citation>
    <scope>NUCLEOTIDE SEQUENCE</scope>
    <source>
        <strain evidence="14">Ploen Becks lab</strain>
    </source>
</reference>
<feature type="region of interest" description="Disordered" evidence="11">
    <location>
        <begin position="1052"/>
        <end position="1074"/>
    </location>
</feature>
<keyword evidence="3 6" id="KW-0442">Lipid degradation</keyword>
<dbReference type="InterPro" id="IPR011992">
    <property type="entry name" value="EF-hand-dom_pair"/>
</dbReference>
<feature type="region of interest" description="Disordered" evidence="11">
    <location>
        <begin position="875"/>
        <end position="900"/>
    </location>
</feature>
<dbReference type="CDD" id="cd00275">
    <property type="entry name" value="C2_PLC_like"/>
    <property type="match status" value="1"/>
</dbReference>
<organism evidence="14 15">
    <name type="scientific">Brachionus calyciflorus</name>
    <dbReference type="NCBI Taxonomy" id="104777"/>
    <lineage>
        <taxon>Eukaryota</taxon>
        <taxon>Metazoa</taxon>
        <taxon>Spiralia</taxon>
        <taxon>Gnathifera</taxon>
        <taxon>Rotifera</taxon>
        <taxon>Eurotatoria</taxon>
        <taxon>Monogononta</taxon>
        <taxon>Pseudotrocha</taxon>
        <taxon>Ploima</taxon>
        <taxon>Brachionidae</taxon>
        <taxon>Brachionus</taxon>
    </lineage>
</organism>
<feature type="binding site" evidence="8">
    <location>
        <position position="361"/>
    </location>
    <ligand>
        <name>Ca(2+)</name>
        <dbReference type="ChEBI" id="CHEBI:29108"/>
    </ligand>
</feature>
<dbReference type="FunFam" id="2.60.40.150:FF:000008">
    <property type="entry name" value="1-phosphatidylinositol 4,5-bisphosphate phosphodiesterase"/>
    <property type="match status" value="1"/>
</dbReference>
<evidence type="ECO:0000256" key="6">
    <source>
        <dbReference type="PIRNR" id="PIRNR000956"/>
    </source>
</evidence>
<feature type="active site" evidence="7">
    <location>
        <position position="375"/>
    </location>
</feature>
<proteinExistence type="predicted"/>
<keyword evidence="15" id="KW-1185">Reference proteome</keyword>
<dbReference type="SMART" id="SM00148">
    <property type="entry name" value="PLCXc"/>
    <property type="match status" value="1"/>
</dbReference>
<dbReference type="GO" id="GO:0051209">
    <property type="term" value="P:release of sequestered calcium ion into cytosol"/>
    <property type="evidence" value="ECO:0007669"/>
    <property type="project" value="TreeGrafter"/>
</dbReference>
<dbReference type="PANTHER" id="PTHR10336:SF36">
    <property type="entry name" value="1-PHOSPHATIDYLINOSITOL 4,5-BISPHOSPHATE PHOSPHODIESTERASE BETA-4"/>
    <property type="match status" value="1"/>
</dbReference>
<dbReference type="SUPFAM" id="SSF69989">
    <property type="entry name" value="C-terminal domain of PLC-beta"/>
    <property type="match status" value="1"/>
</dbReference>
<evidence type="ECO:0000256" key="4">
    <source>
        <dbReference type="ARBA" id="ARBA00023098"/>
    </source>
</evidence>
<dbReference type="SMART" id="SM00149">
    <property type="entry name" value="PLCYc"/>
    <property type="match status" value="1"/>
</dbReference>
<protein>
    <recommendedName>
        <fullName evidence="6">1-phosphatidylinositol 4,5-bisphosphate phosphodiesterase</fullName>
        <ecNumber evidence="6">3.1.4.11</ecNumber>
    </recommendedName>
</protein>
<evidence type="ECO:0000256" key="9">
    <source>
        <dbReference type="RuleBase" id="RU361133"/>
    </source>
</evidence>
<dbReference type="PROSITE" id="PS50004">
    <property type="entry name" value="C2"/>
    <property type="match status" value="1"/>
</dbReference>
<evidence type="ECO:0000256" key="5">
    <source>
        <dbReference type="ARBA" id="ARBA00023224"/>
    </source>
</evidence>
<dbReference type="EC" id="3.1.4.11" evidence="6"/>
<evidence type="ECO:0000256" key="3">
    <source>
        <dbReference type="ARBA" id="ARBA00022963"/>
    </source>
</evidence>
<comment type="catalytic activity">
    <reaction evidence="1 6 9">
        <text>a 1,2-diacyl-sn-glycero-3-phospho-(1D-myo-inositol-4,5-bisphosphate) + H2O = 1D-myo-inositol 1,4,5-trisphosphate + a 1,2-diacyl-sn-glycerol + H(+)</text>
        <dbReference type="Rhea" id="RHEA:33179"/>
        <dbReference type="ChEBI" id="CHEBI:15377"/>
        <dbReference type="ChEBI" id="CHEBI:15378"/>
        <dbReference type="ChEBI" id="CHEBI:17815"/>
        <dbReference type="ChEBI" id="CHEBI:58456"/>
        <dbReference type="ChEBI" id="CHEBI:203600"/>
        <dbReference type="EC" id="3.1.4.11"/>
    </reaction>
</comment>
<evidence type="ECO:0000256" key="10">
    <source>
        <dbReference type="SAM" id="Coils"/>
    </source>
</evidence>
<evidence type="ECO:0000256" key="7">
    <source>
        <dbReference type="PIRSR" id="PIRSR000956-1"/>
    </source>
</evidence>
<dbReference type="SMART" id="SM00239">
    <property type="entry name" value="C2"/>
    <property type="match status" value="1"/>
</dbReference>
<feature type="binding site" evidence="8">
    <location>
        <position position="359"/>
    </location>
    <ligand>
        <name>Ca(2+)</name>
        <dbReference type="ChEBI" id="CHEBI:29108"/>
    </ligand>
</feature>
<evidence type="ECO:0000313" key="15">
    <source>
        <dbReference type="Proteomes" id="UP000663879"/>
    </source>
</evidence>
<dbReference type="InterPro" id="IPR000909">
    <property type="entry name" value="PLipase_C_PInositol-sp_X_dom"/>
</dbReference>
<dbReference type="Pfam" id="PF00388">
    <property type="entry name" value="PI-PLC-X"/>
    <property type="match status" value="1"/>
</dbReference>
<dbReference type="InterPro" id="IPR000008">
    <property type="entry name" value="C2_dom"/>
</dbReference>
<feature type="binding site" evidence="8">
    <location>
        <position position="330"/>
    </location>
    <ligand>
        <name>Ca(2+)</name>
        <dbReference type="ChEBI" id="CHEBI:29108"/>
    </ligand>
</feature>
<gene>
    <name evidence="14" type="ORF">OXX778_LOCUS526</name>
</gene>
<evidence type="ECO:0000256" key="2">
    <source>
        <dbReference type="ARBA" id="ARBA00022801"/>
    </source>
</evidence>
<dbReference type="GO" id="GO:0005509">
    <property type="term" value="F:calcium ion binding"/>
    <property type="evidence" value="ECO:0007669"/>
    <property type="project" value="UniProtKB-UniRule"/>
</dbReference>
<sequence>MSKPYEFNWRPNVPNRLLKGELFDRWEEETGLLEENVLFRIDEYGFFLYWQPDGKDGQVLELTHVCDVRTGRQPNDQNLLNKLSDKALTNGWGNIDQRTIIISSGPDLVNITNLVITGSSDKGTREWIESLQKICFNHKSKNLCPMSSLIKHWMKIRLQLNSEKKIPVRSITRTFASGKNERIIFQCLKELGFQSGKNDAINVDDFTFEKFIELYHKICPRTDIEDLFRDLSKGQTYLTVPQLIEFANDFQRDPRLNEIIFPYYDRNSILRLINLYESNTEHREKEQLSITGFYNFLMSDDNAPVFLDRLDVYQDMDQPLCHYFINSSHNTYLTGRQFGGKSSVEMYRRVLLAGCRCIELDCWDGQEDQEPIITHGMALCTDILFKDVIEAIAETAFVTSDFPVILSFENHCSKKQQERLARHCERLLGPLLLSKPIEGYPIEPGYTLPSPNMFKRKILIKNKRLKPDVEKRQLELLNAGKLIDINEVNEDQNAVEGEEIDDNSKALRPMVEEAHPELNADSEETKKAPFNLIMKKGTANGQLSEEEERALLNQYQYTGATTNIHPLLSSIVNYAQPVKFQGFEHSKKKDLHYHMSSFNENVALGHLRSDAIEFVNYNTRQMSRIYPRGGRVDSSNYMPQIFWNTGCQMVSLNFQTPDLGMQLNMGKFEYNGNSGFLLKPDFLRRSDKYFDPFSESPVDGVIAAYCSIRVISGQFLSEKRIGTYVEVDMYGLPTDTIRREFRTKTVPNNGLNPYYNEDPFVFRKIILPDLACIRIGVFEETGKLIGQRVLPLDGLQAGYRHISLRTEGNFPLSLPTLFCHIVLKTYVPDGLGDFVDALNNPKEFLTKEEKRLKQLREKLGIDEKDISVVPIEKKSSKLGNSNSSSTQLGAEGGKKITNGNDKEDAAIEKITRESLKNTKGFQKLLKKQAKEKENLKKKHNKDRALMQKQHSAVIDKMTANYEKSNSIGSNNINNLNSNGKCTTDTKNKNDTENTFKTKMKDMVQEQSRLWANLIERQQNEEKQLNNEHVEQQCVQLVQLLQECQKQRKKDIEAKQKKGTEQLKANQARQSVEDSKRLLSDKNFRNKQDRDRRLRELNSNNMKRFIDERKRLASKHKQENEVLANITKEEEENLNEENRKIRLDKVEVYEKSFEKNPKKYLCI</sequence>
<keyword evidence="2 6" id="KW-0378">Hydrolase</keyword>
<dbReference type="CDD" id="cd13361">
    <property type="entry name" value="PH_PLC_beta"/>
    <property type="match status" value="1"/>
</dbReference>
<evidence type="ECO:0000313" key="14">
    <source>
        <dbReference type="EMBL" id="CAF0707709.1"/>
    </source>
</evidence>
<keyword evidence="4 6" id="KW-0443">Lipid metabolism</keyword>
<dbReference type="CDD" id="cd08591">
    <property type="entry name" value="PI-PLCc_beta"/>
    <property type="match status" value="1"/>
</dbReference>
<evidence type="ECO:0000256" key="1">
    <source>
        <dbReference type="ARBA" id="ARBA00001195"/>
    </source>
</evidence>
<evidence type="ECO:0000256" key="11">
    <source>
        <dbReference type="SAM" id="MobiDB-lite"/>
    </source>
</evidence>
<dbReference type="Gene3D" id="1.20.1230.10">
    <property type="entry name" value="Phospholipase C beta, distal C-terminal domain"/>
    <property type="match status" value="1"/>
</dbReference>
<dbReference type="AlphaFoldDB" id="A0A813MB71"/>
<dbReference type="PROSITE" id="PS50007">
    <property type="entry name" value="PIPLC_X_DOMAIN"/>
    <property type="match status" value="1"/>
</dbReference>
<dbReference type="SUPFAM" id="SSF51695">
    <property type="entry name" value="PLC-like phosphodiesterases"/>
    <property type="match status" value="1"/>
</dbReference>
<feature type="coiled-coil region" evidence="10">
    <location>
        <begin position="922"/>
        <end position="949"/>
    </location>
</feature>
<dbReference type="Pfam" id="PF00387">
    <property type="entry name" value="PI-PLC-Y"/>
    <property type="match status" value="1"/>
</dbReference>
<dbReference type="GO" id="GO:0004435">
    <property type="term" value="F:phosphatidylinositol-4,5-bisphosphate phospholipase C activity"/>
    <property type="evidence" value="ECO:0007669"/>
    <property type="project" value="UniProtKB-UniRule"/>
</dbReference>
<feature type="domain" description="PI-PLC Y-box" evidence="13">
    <location>
        <begin position="568"/>
        <end position="684"/>
    </location>
</feature>
<dbReference type="Gene3D" id="1.10.238.10">
    <property type="entry name" value="EF-hand"/>
    <property type="match status" value="1"/>
</dbReference>
<dbReference type="InterPro" id="IPR035892">
    <property type="entry name" value="C2_domain_sf"/>
</dbReference>
<name>A0A813MB71_9BILA</name>
<dbReference type="FunFam" id="3.20.20.190:FF:000084">
    <property type="match status" value="1"/>
</dbReference>
<dbReference type="InterPro" id="IPR053945">
    <property type="entry name" value="PLCB1-4-like_EFh"/>
</dbReference>
<dbReference type="EMBL" id="CAJNOC010000026">
    <property type="protein sequence ID" value="CAF0707709.1"/>
    <property type="molecule type" value="Genomic_DNA"/>
</dbReference>
<dbReference type="Pfam" id="PF22631">
    <property type="entry name" value="PLCB1-4-like_EFh"/>
    <property type="match status" value="1"/>
</dbReference>
<dbReference type="SUPFAM" id="SSF50729">
    <property type="entry name" value="PH domain-like"/>
    <property type="match status" value="1"/>
</dbReference>
<dbReference type="InterPro" id="IPR037862">
    <property type="entry name" value="PLC-beta_PH"/>
</dbReference>
<dbReference type="Pfam" id="PF17787">
    <property type="entry name" value="PH_14"/>
    <property type="match status" value="1"/>
</dbReference>
<evidence type="ECO:0000259" key="12">
    <source>
        <dbReference type="PROSITE" id="PS50004"/>
    </source>
</evidence>
<dbReference type="Gene3D" id="3.20.20.190">
    <property type="entry name" value="Phosphatidylinositol (PI) phosphodiesterase"/>
    <property type="match status" value="1"/>
</dbReference>
<keyword evidence="8" id="KW-0479">Metal-binding</keyword>
<dbReference type="InterPro" id="IPR016280">
    <property type="entry name" value="PLC-beta"/>
</dbReference>
<evidence type="ECO:0000256" key="8">
    <source>
        <dbReference type="PIRSR" id="PIRSR000956-2"/>
    </source>
</evidence>
<feature type="coiled-coil region" evidence="10">
    <location>
        <begin position="1014"/>
        <end position="1046"/>
    </location>
</feature>
<keyword evidence="8" id="KW-0106">Calcium</keyword>
<dbReference type="Gene3D" id="2.30.29.240">
    <property type="match status" value="1"/>
</dbReference>
<dbReference type="PANTHER" id="PTHR10336">
    <property type="entry name" value="PHOSPHOINOSITIDE-SPECIFIC PHOSPHOLIPASE C FAMILY PROTEIN"/>
    <property type="match status" value="1"/>
</dbReference>